<dbReference type="AlphaFoldDB" id="A0A6A6XAD0"/>
<gene>
    <name evidence="2" type="ORF">K505DRAFT_325699</name>
</gene>
<feature type="region of interest" description="Disordered" evidence="1">
    <location>
        <begin position="1"/>
        <end position="22"/>
    </location>
</feature>
<organism evidence="2 3">
    <name type="scientific">Melanomma pulvis-pyrius CBS 109.77</name>
    <dbReference type="NCBI Taxonomy" id="1314802"/>
    <lineage>
        <taxon>Eukaryota</taxon>
        <taxon>Fungi</taxon>
        <taxon>Dikarya</taxon>
        <taxon>Ascomycota</taxon>
        <taxon>Pezizomycotina</taxon>
        <taxon>Dothideomycetes</taxon>
        <taxon>Pleosporomycetidae</taxon>
        <taxon>Pleosporales</taxon>
        <taxon>Melanommataceae</taxon>
        <taxon>Melanomma</taxon>
    </lineage>
</organism>
<evidence type="ECO:0000313" key="2">
    <source>
        <dbReference type="EMBL" id="KAF2793104.1"/>
    </source>
</evidence>
<dbReference type="EMBL" id="MU001942">
    <property type="protein sequence ID" value="KAF2793104.1"/>
    <property type="molecule type" value="Genomic_DNA"/>
</dbReference>
<keyword evidence="3" id="KW-1185">Reference proteome</keyword>
<evidence type="ECO:0000256" key="1">
    <source>
        <dbReference type="SAM" id="MobiDB-lite"/>
    </source>
</evidence>
<evidence type="ECO:0000313" key="3">
    <source>
        <dbReference type="Proteomes" id="UP000799757"/>
    </source>
</evidence>
<sequence length="77" mass="8627">MLASAVCTASISRESSADERERKSEYVCVCVGGCWGPRGEIHVRKEIRDRNQRKESGESERLVPFWYMAVGLSTSTS</sequence>
<accession>A0A6A6XAD0</accession>
<name>A0A6A6XAD0_9PLEO</name>
<dbReference type="Proteomes" id="UP000799757">
    <property type="component" value="Unassembled WGS sequence"/>
</dbReference>
<reference evidence="2" key="1">
    <citation type="journal article" date="2020" name="Stud. Mycol.">
        <title>101 Dothideomycetes genomes: a test case for predicting lifestyles and emergence of pathogens.</title>
        <authorList>
            <person name="Haridas S."/>
            <person name="Albert R."/>
            <person name="Binder M."/>
            <person name="Bloem J."/>
            <person name="Labutti K."/>
            <person name="Salamov A."/>
            <person name="Andreopoulos B."/>
            <person name="Baker S."/>
            <person name="Barry K."/>
            <person name="Bills G."/>
            <person name="Bluhm B."/>
            <person name="Cannon C."/>
            <person name="Castanera R."/>
            <person name="Culley D."/>
            <person name="Daum C."/>
            <person name="Ezra D."/>
            <person name="Gonzalez J."/>
            <person name="Henrissat B."/>
            <person name="Kuo A."/>
            <person name="Liang C."/>
            <person name="Lipzen A."/>
            <person name="Lutzoni F."/>
            <person name="Magnuson J."/>
            <person name="Mondo S."/>
            <person name="Nolan M."/>
            <person name="Ohm R."/>
            <person name="Pangilinan J."/>
            <person name="Park H.-J."/>
            <person name="Ramirez L."/>
            <person name="Alfaro M."/>
            <person name="Sun H."/>
            <person name="Tritt A."/>
            <person name="Yoshinaga Y."/>
            <person name="Zwiers L.-H."/>
            <person name="Turgeon B."/>
            <person name="Goodwin S."/>
            <person name="Spatafora J."/>
            <person name="Crous P."/>
            <person name="Grigoriev I."/>
        </authorList>
    </citation>
    <scope>NUCLEOTIDE SEQUENCE</scope>
    <source>
        <strain evidence="2">CBS 109.77</strain>
    </source>
</reference>
<proteinExistence type="predicted"/>
<protein>
    <submittedName>
        <fullName evidence="2">Uncharacterized protein</fullName>
    </submittedName>
</protein>